<dbReference type="PROSITE" id="PS51915">
    <property type="entry name" value="ZAD"/>
    <property type="match status" value="1"/>
</dbReference>
<dbReference type="AlphaFoldDB" id="A0A7R9F6L7"/>
<dbReference type="FunFam" id="3.30.160.60:FF:000446">
    <property type="entry name" value="Zinc finger protein"/>
    <property type="match status" value="1"/>
</dbReference>
<evidence type="ECO:0000256" key="5">
    <source>
        <dbReference type="PROSITE-ProRule" id="PRU00042"/>
    </source>
</evidence>
<dbReference type="InterPro" id="IPR050717">
    <property type="entry name" value="C2H2-ZF_Transcription_Reg"/>
</dbReference>
<keyword evidence="2" id="KW-0677">Repeat</keyword>
<gene>
    <name evidence="10" type="ORF">TBIB3V08_LOCUS10202</name>
</gene>
<dbReference type="PROSITE" id="PS50157">
    <property type="entry name" value="ZINC_FINGER_C2H2_2"/>
    <property type="match status" value="4"/>
</dbReference>
<dbReference type="GO" id="GO:0008270">
    <property type="term" value="F:zinc ion binding"/>
    <property type="evidence" value="ECO:0007669"/>
    <property type="project" value="UniProtKB-UniRule"/>
</dbReference>
<evidence type="ECO:0000256" key="3">
    <source>
        <dbReference type="ARBA" id="ARBA00022771"/>
    </source>
</evidence>
<protein>
    <submittedName>
        <fullName evidence="10">Uncharacterized protein</fullName>
    </submittedName>
</protein>
<feature type="compositionally biased region" description="Basic and acidic residues" evidence="7">
    <location>
        <begin position="163"/>
        <end position="174"/>
    </location>
</feature>
<feature type="domain" description="C2H2-type" evidence="8">
    <location>
        <begin position="558"/>
        <end position="585"/>
    </location>
</feature>
<keyword evidence="3 5" id="KW-0863">Zinc-finger</keyword>
<organism evidence="10">
    <name type="scientific">Timema bartmani</name>
    <dbReference type="NCBI Taxonomy" id="61472"/>
    <lineage>
        <taxon>Eukaryota</taxon>
        <taxon>Metazoa</taxon>
        <taxon>Ecdysozoa</taxon>
        <taxon>Arthropoda</taxon>
        <taxon>Hexapoda</taxon>
        <taxon>Insecta</taxon>
        <taxon>Pterygota</taxon>
        <taxon>Neoptera</taxon>
        <taxon>Polyneoptera</taxon>
        <taxon>Phasmatodea</taxon>
        <taxon>Timematodea</taxon>
        <taxon>Timematoidea</taxon>
        <taxon>Timematidae</taxon>
        <taxon>Timema</taxon>
    </lineage>
</organism>
<dbReference type="InterPro" id="IPR012934">
    <property type="entry name" value="Znf_AD"/>
</dbReference>
<dbReference type="SMART" id="SM00868">
    <property type="entry name" value="zf-AD"/>
    <property type="match status" value="1"/>
</dbReference>
<dbReference type="GO" id="GO:0005634">
    <property type="term" value="C:nucleus"/>
    <property type="evidence" value="ECO:0007669"/>
    <property type="project" value="UniProtKB-SubCell"/>
</dbReference>
<evidence type="ECO:0000256" key="6">
    <source>
        <dbReference type="PROSITE-ProRule" id="PRU01263"/>
    </source>
</evidence>
<evidence type="ECO:0000256" key="1">
    <source>
        <dbReference type="ARBA" id="ARBA00022723"/>
    </source>
</evidence>
<evidence type="ECO:0000313" key="10">
    <source>
        <dbReference type="EMBL" id="CAD7447902.1"/>
    </source>
</evidence>
<dbReference type="SUPFAM" id="SSF57667">
    <property type="entry name" value="beta-beta-alpha zinc fingers"/>
    <property type="match status" value="3"/>
</dbReference>
<feature type="compositionally biased region" description="Low complexity" evidence="7">
    <location>
        <begin position="181"/>
        <end position="193"/>
    </location>
</feature>
<dbReference type="Pfam" id="PF07776">
    <property type="entry name" value="zf-AD"/>
    <property type="match status" value="1"/>
</dbReference>
<keyword evidence="4 6" id="KW-0862">Zinc</keyword>
<feature type="binding site" evidence="6">
    <location>
        <position position="59"/>
    </location>
    <ligand>
        <name>Zn(2+)</name>
        <dbReference type="ChEBI" id="CHEBI:29105"/>
    </ligand>
</feature>
<sequence length="744" mass="81660">MAGYRRVNYYELCRLCTSSEGTKMHIFREEGRRRQLPTKIQICLPVQVCEDDSLPKIICSHCVDKLESFYDFRESCVNAEAMLESYFTSLRYSDDFTREGKVTQPGQTYDAAKYNAAAALPSALFSTCTSAGLLTRIDGHVVSYVTVVLDWIAWDGQTEVYVKDESPPKKKGNEGAESPGKQQQQHHQQMQKAAVVAATDGLNSLVQAAGIQIVSDADGTRVQQYKCAMQVRVLVSHLHNFFQSTGLFFSLELLNATISLSPQMQPGPGGPTVVEAATAEARYSYEACSAANSQQQAANIANSQQVQAKVEDGSTQCSETDFNNKSPCSSEDGGELIVPHTQQQTVAFTTTGPGQEMLVHFNFNNKDRDGFLRTEDHAALQSEDIGIEKKKLGNIFVFPCRSSIAQIGEFLRMKTVSLVDPGAPPTAVVEVAQPTCERCGKEFEELEAHDCNQDNSGGGEGTDKNGGTGNFACEICGKPFKRKEHLFQHRKLHTGERPYVCSVCSKAFSRKVSGAFLRLRLMTVECTLRSLRCSVSGWTRMVEHLVRHAVSHTGQKMHACEMCGKAFSRKDNLHKHRKTHGVAGPYVCETCGKSFVVKHYYMMHRGSHAGGGDGSADAGDEDPLPYKCDICNKGFTMKQYLTTHKLRHRNKANQQQQSVAMQGDPAAPAVTEVHQVTLAPHNVAPLTTINNAALLTPNILHHVPNNTAAMIQVSSTSTPTAFLCTPGTVSANEVLESYRRLHSA</sequence>
<feature type="domain" description="C2H2-type" evidence="8">
    <location>
        <begin position="471"/>
        <end position="498"/>
    </location>
</feature>
<dbReference type="SUPFAM" id="SSF57716">
    <property type="entry name" value="Glucocorticoid receptor-like (DNA-binding domain)"/>
    <property type="match status" value="1"/>
</dbReference>
<dbReference type="Pfam" id="PF13912">
    <property type="entry name" value="zf-C2H2_6"/>
    <property type="match status" value="1"/>
</dbReference>
<dbReference type="FunFam" id="3.30.160.60:FF:002343">
    <property type="entry name" value="Zinc finger protein 33A"/>
    <property type="match status" value="1"/>
</dbReference>
<dbReference type="InterPro" id="IPR036236">
    <property type="entry name" value="Znf_C2H2_sf"/>
</dbReference>
<evidence type="ECO:0000256" key="7">
    <source>
        <dbReference type="SAM" id="MobiDB-lite"/>
    </source>
</evidence>
<evidence type="ECO:0000256" key="2">
    <source>
        <dbReference type="ARBA" id="ARBA00022737"/>
    </source>
</evidence>
<accession>A0A7R9F6L7</accession>
<dbReference type="Gene3D" id="3.30.160.60">
    <property type="entry name" value="Classic Zinc Finger"/>
    <property type="match status" value="4"/>
</dbReference>
<dbReference type="Gene3D" id="3.40.1800.20">
    <property type="match status" value="1"/>
</dbReference>
<feature type="binding site" evidence="6">
    <location>
        <position position="62"/>
    </location>
    <ligand>
        <name>Zn(2+)</name>
        <dbReference type="ChEBI" id="CHEBI:29105"/>
    </ligand>
</feature>
<name>A0A7R9F6L7_9NEOP</name>
<feature type="binding site" evidence="6">
    <location>
        <position position="16"/>
    </location>
    <ligand>
        <name>Zn(2+)</name>
        <dbReference type="ChEBI" id="CHEBI:29105"/>
    </ligand>
</feature>
<feature type="domain" description="ZAD" evidence="9">
    <location>
        <begin position="11"/>
        <end position="86"/>
    </location>
</feature>
<keyword evidence="1 6" id="KW-0479">Metal-binding</keyword>
<reference evidence="10" key="1">
    <citation type="submission" date="2020-11" db="EMBL/GenBank/DDBJ databases">
        <authorList>
            <person name="Tran Van P."/>
        </authorList>
    </citation>
    <scope>NUCLEOTIDE SEQUENCE</scope>
</reference>
<feature type="domain" description="C2H2-type" evidence="8">
    <location>
        <begin position="586"/>
        <end position="613"/>
    </location>
</feature>
<dbReference type="GO" id="GO:0000977">
    <property type="term" value="F:RNA polymerase II transcription regulatory region sequence-specific DNA binding"/>
    <property type="evidence" value="ECO:0007669"/>
    <property type="project" value="TreeGrafter"/>
</dbReference>
<dbReference type="PROSITE" id="PS00028">
    <property type="entry name" value="ZINC_FINGER_C2H2_1"/>
    <property type="match status" value="4"/>
</dbReference>
<feature type="region of interest" description="Disordered" evidence="7">
    <location>
        <begin position="163"/>
        <end position="193"/>
    </location>
</feature>
<evidence type="ECO:0000259" key="8">
    <source>
        <dbReference type="PROSITE" id="PS50157"/>
    </source>
</evidence>
<evidence type="ECO:0000256" key="4">
    <source>
        <dbReference type="ARBA" id="ARBA00022833"/>
    </source>
</evidence>
<dbReference type="PANTHER" id="PTHR14196">
    <property type="entry name" value="ODD-SKIPPED - RELATED"/>
    <property type="match status" value="1"/>
</dbReference>
<dbReference type="EMBL" id="OD569371">
    <property type="protein sequence ID" value="CAD7447902.1"/>
    <property type="molecule type" value="Genomic_DNA"/>
</dbReference>
<dbReference type="SMART" id="SM00355">
    <property type="entry name" value="ZnF_C2H2"/>
    <property type="match status" value="5"/>
</dbReference>
<dbReference type="Pfam" id="PF00096">
    <property type="entry name" value="zf-C2H2"/>
    <property type="match status" value="3"/>
</dbReference>
<evidence type="ECO:0000259" key="9">
    <source>
        <dbReference type="PROSITE" id="PS51915"/>
    </source>
</evidence>
<dbReference type="FunFam" id="3.30.160.60:FF:000340">
    <property type="entry name" value="zinc finger protein 473 isoform X1"/>
    <property type="match status" value="1"/>
</dbReference>
<dbReference type="GO" id="GO:0000981">
    <property type="term" value="F:DNA-binding transcription factor activity, RNA polymerase II-specific"/>
    <property type="evidence" value="ECO:0007669"/>
    <property type="project" value="TreeGrafter"/>
</dbReference>
<dbReference type="PANTHER" id="PTHR14196:SF12">
    <property type="entry name" value="ZINC FINGER PROTEIN 208-LIKE"/>
    <property type="match status" value="1"/>
</dbReference>
<dbReference type="InterPro" id="IPR013087">
    <property type="entry name" value="Znf_C2H2_type"/>
</dbReference>
<feature type="domain" description="C2H2-type" evidence="8">
    <location>
        <begin position="626"/>
        <end position="653"/>
    </location>
</feature>
<feature type="binding site" evidence="6">
    <location>
        <position position="13"/>
    </location>
    <ligand>
        <name>Zn(2+)</name>
        <dbReference type="ChEBI" id="CHEBI:29105"/>
    </ligand>
</feature>
<proteinExistence type="predicted"/>